<evidence type="ECO:0000256" key="12">
    <source>
        <dbReference type="SAM" id="SignalP"/>
    </source>
</evidence>
<keyword evidence="11" id="KW-1133">Transmembrane helix</keyword>
<dbReference type="AlphaFoldDB" id="A0A672KDY3"/>
<accession>A0A672KDY3</accession>
<dbReference type="OMA" id="CFIDRDS"/>
<keyword evidence="6" id="KW-0378">Hydrolase</keyword>
<keyword evidence="8" id="KW-0482">Metalloprotease</keyword>
<feature type="signal peptide" evidence="12">
    <location>
        <begin position="1"/>
        <end position="19"/>
    </location>
</feature>
<dbReference type="GO" id="GO:0005615">
    <property type="term" value="C:extracellular space"/>
    <property type="evidence" value="ECO:0007669"/>
    <property type="project" value="TreeGrafter"/>
</dbReference>
<feature type="chain" id="PRO_5025382124" evidence="12">
    <location>
        <begin position="20"/>
        <end position="362"/>
    </location>
</feature>
<dbReference type="InParanoid" id="A0A672KDY3"/>
<dbReference type="PROSITE" id="PS00133">
    <property type="entry name" value="CARBOXYPEPT_ZN_2"/>
    <property type="match status" value="1"/>
</dbReference>
<evidence type="ECO:0000256" key="9">
    <source>
        <dbReference type="ARBA" id="ARBA00023180"/>
    </source>
</evidence>
<evidence type="ECO:0000313" key="15">
    <source>
        <dbReference type="Proteomes" id="UP000472262"/>
    </source>
</evidence>
<dbReference type="Gene3D" id="3.40.630.10">
    <property type="entry name" value="Zn peptidases"/>
    <property type="match status" value="2"/>
</dbReference>
<evidence type="ECO:0000313" key="14">
    <source>
        <dbReference type="Ensembl" id="ENSSGRP00000007870.1"/>
    </source>
</evidence>
<dbReference type="GO" id="GO:0006518">
    <property type="term" value="P:peptide metabolic process"/>
    <property type="evidence" value="ECO:0007669"/>
    <property type="project" value="TreeGrafter"/>
</dbReference>
<dbReference type="GO" id="GO:0008270">
    <property type="term" value="F:zinc ion binding"/>
    <property type="evidence" value="ECO:0007669"/>
    <property type="project" value="InterPro"/>
</dbReference>
<evidence type="ECO:0000256" key="4">
    <source>
        <dbReference type="ARBA" id="ARBA00022670"/>
    </source>
</evidence>
<evidence type="ECO:0000256" key="7">
    <source>
        <dbReference type="ARBA" id="ARBA00022833"/>
    </source>
</evidence>
<feature type="domain" description="Peptidase M14" evidence="13">
    <location>
        <begin position="23"/>
        <end position="317"/>
    </location>
</feature>
<dbReference type="PROSITE" id="PS52035">
    <property type="entry name" value="PEPTIDASE_M14"/>
    <property type="match status" value="1"/>
</dbReference>
<evidence type="ECO:0000256" key="11">
    <source>
        <dbReference type="SAM" id="Phobius"/>
    </source>
</evidence>
<dbReference type="GO" id="GO:0016485">
    <property type="term" value="P:protein processing"/>
    <property type="evidence" value="ECO:0007669"/>
    <property type="project" value="TreeGrafter"/>
</dbReference>
<dbReference type="Gene3D" id="2.60.40.1120">
    <property type="entry name" value="Carboxypeptidase-like, regulatory domain"/>
    <property type="match status" value="1"/>
</dbReference>
<keyword evidence="11" id="KW-0812">Transmembrane</keyword>
<proteinExistence type="inferred from homology"/>
<dbReference type="Proteomes" id="UP000472262">
    <property type="component" value="Unassembled WGS sequence"/>
</dbReference>
<keyword evidence="15" id="KW-1185">Reference proteome</keyword>
<dbReference type="PANTHER" id="PTHR11532">
    <property type="entry name" value="PROTEASE M14 CARBOXYPEPTIDASE"/>
    <property type="match status" value="1"/>
</dbReference>
<keyword evidence="11" id="KW-0472">Membrane</keyword>
<dbReference type="PANTHER" id="PTHR11532:SF84">
    <property type="entry name" value="CARBOXYPEPTIDASE M"/>
    <property type="match status" value="1"/>
</dbReference>
<dbReference type="PRINTS" id="PR00765">
    <property type="entry name" value="CRBOXYPTASEA"/>
</dbReference>
<keyword evidence="9" id="KW-0325">Glycoprotein</keyword>
<evidence type="ECO:0000256" key="5">
    <source>
        <dbReference type="ARBA" id="ARBA00022723"/>
    </source>
</evidence>
<evidence type="ECO:0000259" key="13">
    <source>
        <dbReference type="PROSITE" id="PS52035"/>
    </source>
</evidence>
<comment type="similarity">
    <text evidence="2 10">Belongs to the peptidase M14 family.</text>
</comment>
<evidence type="ECO:0000256" key="8">
    <source>
        <dbReference type="ARBA" id="ARBA00023049"/>
    </source>
</evidence>
<dbReference type="InterPro" id="IPR008969">
    <property type="entry name" value="CarboxyPept-like_regulatory"/>
</dbReference>
<keyword evidence="4" id="KW-0645">Protease</keyword>
<organism evidence="14 15">
    <name type="scientific">Sinocyclocheilus grahami</name>
    <name type="common">Dianchi golden-line fish</name>
    <name type="synonym">Barbus grahami</name>
    <dbReference type="NCBI Taxonomy" id="75366"/>
    <lineage>
        <taxon>Eukaryota</taxon>
        <taxon>Metazoa</taxon>
        <taxon>Chordata</taxon>
        <taxon>Craniata</taxon>
        <taxon>Vertebrata</taxon>
        <taxon>Euteleostomi</taxon>
        <taxon>Actinopterygii</taxon>
        <taxon>Neopterygii</taxon>
        <taxon>Teleostei</taxon>
        <taxon>Ostariophysi</taxon>
        <taxon>Cypriniformes</taxon>
        <taxon>Cyprinidae</taxon>
        <taxon>Cyprininae</taxon>
        <taxon>Sinocyclocheilus</taxon>
    </lineage>
</organism>
<dbReference type="InterPro" id="IPR057247">
    <property type="entry name" value="CARBOXYPEPT_ZN_2"/>
</dbReference>
<dbReference type="Pfam" id="PF13620">
    <property type="entry name" value="CarboxypepD_reg"/>
    <property type="match status" value="1"/>
</dbReference>
<evidence type="ECO:0000256" key="3">
    <source>
        <dbReference type="ARBA" id="ARBA00022645"/>
    </source>
</evidence>
<keyword evidence="3" id="KW-0121">Carboxypeptidase</keyword>
<comment type="cofactor">
    <cofactor evidence="1">
        <name>Zn(2+)</name>
        <dbReference type="ChEBI" id="CHEBI:29105"/>
    </cofactor>
</comment>
<comment type="caution">
    <text evidence="10">Lacks conserved residue(s) required for the propagation of feature annotation.</text>
</comment>
<dbReference type="Pfam" id="PF00246">
    <property type="entry name" value="Peptidase_M14"/>
    <property type="match status" value="1"/>
</dbReference>
<reference evidence="14" key="2">
    <citation type="submission" date="2025-09" db="UniProtKB">
        <authorList>
            <consortium name="Ensembl"/>
        </authorList>
    </citation>
    <scope>IDENTIFICATION</scope>
</reference>
<sequence length="362" mass="40880">MFVFTLCLFLWSWLSSIHGLEFRYHDSMEMEQYLKDINRTLPDITHLHSIGQSVEGKPAVVPAHPLAHMAVGRVLLLQLIDYLTSRYLSDPLVTRLLNSSRVHILPSMNPDGFESSARECMYTKGRYNKNGVDLNRNFPDAFESTTDREREKEVRAMMDWLKTESFVLSANLHGGAVVASYPYDNSNGGQLLIKPYLFCFCFIDRDSLMYGLFLYIYIFLFNVILNFFCTGVKGVVMDSFGKPVQNAVVEVAGRRNVCPFRTDRNGEYYRLLLPGNYTIKVTYPGHKTLTQTLPVPYGPDAFSALAHNFLLQNSDYSSTATQLPQSCTIPDVGIQESDAAPLLPTVFTALTAFLLQTLLMPS</sequence>
<dbReference type="GO" id="GO:0004181">
    <property type="term" value="F:metallocarboxypeptidase activity"/>
    <property type="evidence" value="ECO:0007669"/>
    <property type="project" value="InterPro"/>
</dbReference>
<dbReference type="CDD" id="cd11308">
    <property type="entry name" value="Peptidase_M14NE-CP-C_like"/>
    <property type="match status" value="1"/>
</dbReference>
<feature type="transmembrane region" description="Helical" evidence="11">
    <location>
        <begin position="208"/>
        <end position="229"/>
    </location>
</feature>
<dbReference type="Ensembl" id="ENSSGRT00000008591.1">
    <property type="protein sequence ID" value="ENSSGRP00000007870.1"/>
    <property type="gene ID" value="ENSSGRG00000005380.1"/>
</dbReference>
<reference evidence="14" key="1">
    <citation type="submission" date="2025-08" db="UniProtKB">
        <authorList>
            <consortium name="Ensembl"/>
        </authorList>
    </citation>
    <scope>IDENTIFICATION</scope>
</reference>
<protein>
    <submittedName>
        <fullName evidence="14">Carboxypeptidase M</fullName>
    </submittedName>
</protein>
<keyword evidence="12" id="KW-0732">Signal</keyword>
<keyword evidence="5" id="KW-0479">Metal-binding</keyword>
<dbReference type="SUPFAM" id="SSF49464">
    <property type="entry name" value="Carboxypeptidase regulatory domain-like"/>
    <property type="match status" value="1"/>
</dbReference>
<evidence type="ECO:0000256" key="1">
    <source>
        <dbReference type="ARBA" id="ARBA00001947"/>
    </source>
</evidence>
<evidence type="ECO:0000256" key="2">
    <source>
        <dbReference type="ARBA" id="ARBA00005988"/>
    </source>
</evidence>
<dbReference type="InterPro" id="IPR000834">
    <property type="entry name" value="Peptidase_M14"/>
</dbReference>
<evidence type="ECO:0000256" key="10">
    <source>
        <dbReference type="PROSITE-ProRule" id="PRU01379"/>
    </source>
</evidence>
<dbReference type="SUPFAM" id="SSF53187">
    <property type="entry name" value="Zn-dependent exopeptidases"/>
    <property type="match status" value="1"/>
</dbReference>
<name>A0A672KDY3_SINGR</name>
<evidence type="ECO:0000256" key="6">
    <source>
        <dbReference type="ARBA" id="ARBA00022801"/>
    </source>
</evidence>
<dbReference type="SMART" id="SM00631">
    <property type="entry name" value="Zn_pept"/>
    <property type="match status" value="1"/>
</dbReference>
<keyword evidence="7" id="KW-0862">Zinc</keyword>
<dbReference type="InterPro" id="IPR050753">
    <property type="entry name" value="Peptidase_M14_domain"/>
</dbReference>